<dbReference type="EC" id="2.7.13.3" evidence="3"/>
<evidence type="ECO:0000256" key="10">
    <source>
        <dbReference type="ARBA" id="ARBA00023136"/>
    </source>
</evidence>
<dbReference type="CDD" id="cd00082">
    <property type="entry name" value="HisKA"/>
    <property type="match status" value="1"/>
</dbReference>
<keyword evidence="6" id="KW-0808">Transferase</keyword>
<dbReference type="GO" id="GO:0005886">
    <property type="term" value="C:plasma membrane"/>
    <property type="evidence" value="ECO:0007669"/>
    <property type="project" value="UniProtKB-SubCell"/>
</dbReference>
<evidence type="ECO:0000256" key="1">
    <source>
        <dbReference type="ARBA" id="ARBA00000085"/>
    </source>
</evidence>
<keyword evidence="5 11" id="KW-0597">Phosphoprotein</keyword>
<dbReference type="InterPro" id="IPR003661">
    <property type="entry name" value="HisK_dim/P_dom"/>
</dbReference>
<evidence type="ECO:0000256" key="8">
    <source>
        <dbReference type="ARBA" id="ARBA00022777"/>
    </source>
</evidence>
<reference evidence="16 17" key="1">
    <citation type="journal article" date="2012" name="J. Bacteriol.">
        <title>Genome Sequence of n-Alkane-Degrading Hydrocarboniphaga effusa Strain AP103T (ATCC BAA-332T).</title>
        <authorList>
            <person name="Chang H.K."/>
            <person name="Zylstra G.J."/>
            <person name="Chae J.C."/>
        </authorList>
    </citation>
    <scope>NUCLEOTIDE SEQUENCE [LARGE SCALE GENOMIC DNA]</scope>
    <source>
        <strain evidence="16 17">AP103</strain>
    </source>
</reference>
<dbReference type="Pfam" id="PF00672">
    <property type="entry name" value="HAMP"/>
    <property type="match status" value="1"/>
</dbReference>
<evidence type="ECO:0000259" key="15">
    <source>
        <dbReference type="PROSITE" id="PS50885"/>
    </source>
</evidence>
<evidence type="ECO:0000313" key="17">
    <source>
        <dbReference type="Proteomes" id="UP000003704"/>
    </source>
</evidence>
<dbReference type="InterPro" id="IPR001789">
    <property type="entry name" value="Sig_transdc_resp-reg_receiver"/>
</dbReference>
<evidence type="ECO:0000256" key="3">
    <source>
        <dbReference type="ARBA" id="ARBA00012438"/>
    </source>
</evidence>
<evidence type="ECO:0000256" key="11">
    <source>
        <dbReference type="PROSITE-ProRule" id="PRU00169"/>
    </source>
</evidence>
<dbReference type="CDD" id="cd00156">
    <property type="entry name" value="REC"/>
    <property type="match status" value="1"/>
</dbReference>
<dbReference type="FunFam" id="3.30.565.10:FF:000049">
    <property type="entry name" value="Two-component sensor histidine kinase"/>
    <property type="match status" value="1"/>
</dbReference>
<evidence type="ECO:0000259" key="14">
    <source>
        <dbReference type="PROSITE" id="PS50110"/>
    </source>
</evidence>
<dbReference type="PROSITE" id="PS50109">
    <property type="entry name" value="HIS_KIN"/>
    <property type="match status" value="1"/>
</dbReference>
<name>I8T3M2_9GAMM</name>
<dbReference type="GO" id="GO:0009927">
    <property type="term" value="F:histidine phosphotransfer kinase activity"/>
    <property type="evidence" value="ECO:0007669"/>
    <property type="project" value="TreeGrafter"/>
</dbReference>
<evidence type="ECO:0000256" key="12">
    <source>
        <dbReference type="SAM" id="Phobius"/>
    </source>
</evidence>
<dbReference type="Pfam" id="PF00072">
    <property type="entry name" value="Response_reg"/>
    <property type="match status" value="1"/>
</dbReference>
<dbReference type="Gene3D" id="1.10.287.130">
    <property type="match status" value="1"/>
</dbReference>
<dbReference type="Gene3D" id="1.20.120.1530">
    <property type="match status" value="1"/>
</dbReference>
<dbReference type="AlphaFoldDB" id="I8T3M2"/>
<evidence type="ECO:0000259" key="13">
    <source>
        <dbReference type="PROSITE" id="PS50109"/>
    </source>
</evidence>
<keyword evidence="7 12" id="KW-0812">Transmembrane</keyword>
<dbReference type="CDD" id="cd00075">
    <property type="entry name" value="HATPase"/>
    <property type="match status" value="1"/>
</dbReference>
<dbReference type="PRINTS" id="PR00344">
    <property type="entry name" value="BCTRLSENSOR"/>
</dbReference>
<evidence type="ECO:0000256" key="6">
    <source>
        <dbReference type="ARBA" id="ARBA00022679"/>
    </source>
</evidence>
<comment type="caution">
    <text evidence="16">The sequence shown here is derived from an EMBL/GenBank/DDBJ whole genome shotgun (WGS) entry which is preliminary data.</text>
</comment>
<dbReference type="EMBL" id="AKGD01000003">
    <property type="protein sequence ID" value="EIT68313.1"/>
    <property type="molecule type" value="Genomic_DNA"/>
</dbReference>
<dbReference type="InterPro" id="IPR011006">
    <property type="entry name" value="CheY-like_superfamily"/>
</dbReference>
<feature type="domain" description="HAMP" evidence="15">
    <location>
        <begin position="397"/>
        <end position="449"/>
    </location>
</feature>
<dbReference type="PANTHER" id="PTHR43047:SF9">
    <property type="entry name" value="HISTIDINE KINASE"/>
    <property type="match status" value="1"/>
</dbReference>
<dbReference type="SMART" id="SM00304">
    <property type="entry name" value="HAMP"/>
    <property type="match status" value="2"/>
</dbReference>
<dbReference type="SUPFAM" id="SSF55785">
    <property type="entry name" value="PYP-like sensor domain (PAS domain)"/>
    <property type="match status" value="1"/>
</dbReference>
<gene>
    <name evidence="16" type="ORF">WQQ_35080</name>
</gene>
<dbReference type="Pfam" id="PF02518">
    <property type="entry name" value="HATPase_c"/>
    <property type="match status" value="1"/>
</dbReference>
<dbReference type="InterPro" id="IPR004358">
    <property type="entry name" value="Sig_transdc_His_kin-like_C"/>
</dbReference>
<organism evidence="16 17">
    <name type="scientific">Hydrocarboniphaga effusa AP103</name>
    <dbReference type="NCBI Taxonomy" id="1172194"/>
    <lineage>
        <taxon>Bacteria</taxon>
        <taxon>Pseudomonadati</taxon>
        <taxon>Pseudomonadota</taxon>
        <taxon>Gammaproteobacteria</taxon>
        <taxon>Nevskiales</taxon>
        <taxon>Nevskiaceae</taxon>
        <taxon>Hydrocarboniphaga</taxon>
    </lineage>
</organism>
<dbReference type="PROSITE" id="PS50885">
    <property type="entry name" value="HAMP"/>
    <property type="match status" value="2"/>
</dbReference>
<dbReference type="Gene3D" id="3.30.565.10">
    <property type="entry name" value="Histidine kinase-like ATPase, C-terminal domain"/>
    <property type="match status" value="1"/>
</dbReference>
<dbReference type="CDD" id="cd18774">
    <property type="entry name" value="PDC2_HK_sensor"/>
    <property type="match status" value="1"/>
</dbReference>
<feature type="domain" description="Response regulatory" evidence="14">
    <location>
        <begin position="856"/>
        <end position="971"/>
    </location>
</feature>
<dbReference type="InterPro" id="IPR036097">
    <property type="entry name" value="HisK_dim/P_sf"/>
</dbReference>
<dbReference type="Gene3D" id="3.40.50.2300">
    <property type="match status" value="1"/>
</dbReference>
<dbReference type="SUPFAM" id="SSF52172">
    <property type="entry name" value="CheY-like"/>
    <property type="match status" value="1"/>
</dbReference>
<evidence type="ECO:0000313" key="16">
    <source>
        <dbReference type="EMBL" id="EIT68313.1"/>
    </source>
</evidence>
<evidence type="ECO:0000256" key="7">
    <source>
        <dbReference type="ARBA" id="ARBA00022692"/>
    </source>
</evidence>
<dbReference type="CDD" id="cd06225">
    <property type="entry name" value="HAMP"/>
    <property type="match status" value="1"/>
</dbReference>
<dbReference type="SMART" id="SM00091">
    <property type="entry name" value="PAS"/>
    <property type="match status" value="1"/>
</dbReference>
<comment type="catalytic activity">
    <reaction evidence="1">
        <text>ATP + protein L-histidine = ADP + protein N-phospho-L-histidine.</text>
        <dbReference type="EC" id="2.7.13.3"/>
    </reaction>
</comment>
<dbReference type="InterPro" id="IPR036890">
    <property type="entry name" value="HATPase_C_sf"/>
</dbReference>
<sequence>MSLRSLLSPQPRLRIFGQLLLAFLLVALLPLALFWQFERLRITESGQAAAESQLSLFSQRVVQQVDDWTALNLSVMKLAADQPGMRSFDAAAQRRVIASVEPRLPWAYLIHTAGLDGRNLARSDDGPLSNYSDRHYYGEILAGASQSVEIGLGRTSHRPAFLVAVPIKRVDGSLGGLLIQAAQLDEVTRAVSSAALGRTGHGFLMTAEGRLIAHADEQLNRELKDYSRHPAFIAARDHGDGLQRYSIDGVARIADIRHTRLGWIAVAEQDEAESRAVVDRANRNALALLGLTAALVSLLSLAVARGFAAPIERVTRVAEQISRGDLDVEVEASARRDQIGELQRAMLGVRDTLRRFIDSQGRIASAVARGDFSQRADESAFTRVYADMVRQLNQMTETADRGLSEFARVLAAVARGELDVAVEGEFEGTFAQLQRDTRVTVESLAHLIAQLELNRGLLRAALEHLPQGVSVVDLDLRLIAWNRRYAEIFDYPPELLAVGTPIESLMRVNAGRGLMGRGDAEWQVQRRLQHLQSGNQHVNERELPDGTVLEIRGSALPGIGYVTSFSDVTAYKQTEAELRALTATLERRVDARTRDLASATAAAERANRYKTRFVSSAVHDLLQPLNAARMFASALLAQLQDAQAQQLARSIDGALAAQDQILSSLLDISRLESGTLEVQLRDFVIAPLLDALAREFGVLAQARGLMLRARSSKAIVRSDPILLRRILQNFLSNALRYTPRGRIVFGCRRVPGALRIEVWDTGPGIPQHQQQLIFEEFRRLDPGPDVHERGSGLGLAIVDRIARRLEHPITLRSQPGRGSVFAVSVPLGDASRVEAEPGDAPLVKHDDDSASLRDRLIWYIDDDAHVREANRSLLRAWGCRVQLFDGPAQALAQANAQDVPELLLLDNRLGETRGPDLLPALVERWQAQPPVILVTADADPALRSAAREAGWGFLAKPVKAPALRALMTRLLSLRGFDR</sequence>
<feature type="transmembrane region" description="Helical" evidence="12">
    <location>
        <begin position="15"/>
        <end position="35"/>
    </location>
</feature>
<dbReference type="FunFam" id="1.10.287.130:FF:000063">
    <property type="entry name" value="Hybrid sensor histidine kinase/response regulator"/>
    <property type="match status" value="1"/>
</dbReference>
<keyword evidence="9 12" id="KW-1133">Transmembrane helix</keyword>
<dbReference type="SUPFAM" id="SSF55874">
    <property type="entry name" value="ATPase domain of HSP90 chaperone/DNA topoisomerase II/histidine kinase"/>
    <property type="match status" value="1"/>
</dbReference>
<dbReference type="Gene3D" id="3.30.450.20">
    <property type="entry name" value="PAS domain"/>
    <property type="match status" value="2"/>
</dbReference>
<dbReference type="InterPro" id="IPR033479">
    <property type="entry name" value="dCache_1"/>
</dbReference>
<dbReference type="InterPro" id="IPR005467">
    <property type="entry name" value="His_kinase_dom"/>
</dbReference>
<feature type="domain" description="HAMP" evidence="15">
    <location>
        <begin position="305"/>
        <end position="358"/>
    </location>
</feature>
<evidence type="ECO:0000256" key="9">
    <source>
        <dbReference type="ARBA" id="ARBA00022989"/>
    </source>
</evidence>
<dbReference type="GO" id="GO:0000155">
    <property type="term" value="F:phosphorelay sensor kinase activity"/>
    <property type="evidence" value="ECO:0007669"/>
    <property type="project" value="InterPro"/>
</dbReference>
<dbReference type="InterPro" id="IPR000014">
    <property type="entry name" value="PAS"/>
</dbReference>
<dbReference type="STRING" id="1172194.WQQ_35080"/>
<dbReference type="PROSITE" id="PS50110">
    <property type="entry name" value="RESPONSE_REGULATORY"/>
    <property type="match status" value="1"/>
</dbReference>
<dbReference type="SUPFAM" id="SSF158472">
    <property type="entry name" value="HAMP domain-like"/>
    <property type="match status" value="1"/>
</dbReference>
<dbReference type="Pfam" id="PF02743">
    <property type="entry name" value="dCache_1"/>
    <property type="match status" value="1"/>
</dbReference>
<feature type="transmembrane region" description="Helical" evidence="12">
    <location>
        <begin position="285"/>
        <end position="308"/>
    </location>
</feature>
<evidence type="ECO:0000256" key="5">
    <source>
        <dbReference type="ARBA" id="ARBA00022553"/>
    </source>
</evidence>
<comment type="subcellular location">
    <subcellularLocation>
        <location evidence="2">Cell membrane</location>
        <topology evidence="2">Multi-pass membrane protein</topology>
    </subcellularLocation>
</comment>
<dbReference type="RefSeq" id="WP_007186447.1">
    <property type="nucleotide sequence ID" value="NZ_AKGD01000003.1"/>
</dbReference>
<accession>I8T3M2</accession>
<keyword evidence="10 12" id="KW-0472">Membrane</keyword>
<protein>
    <recommendedName>
        <fullName evidence="3">histidine kinase</fullName>
        <ecNumber evidence="3">2.7.13.3</ecNumber>
    </recommendedName>
</protein>
<dbReference type="InterPro" id="IPR003594">
    <property type="entry name" value="HATPase_dom"/>
</dbReference>
<keyword evidence="4" id="KW-1003">Cell membrane</keyword>
<keyword evidence="17" id="KW-1185">Reference proteome</keyword>
<dbReference type="CDD" id="cd00130">
    <property type="entry name" value="PAS"/>
    <property type="match status" value="1"/>
</dbReference>
<evidence type="ECO:0000256" key="2">
    <source>
        <dbReference type="ARBA" id="ARBA00004651"/>
    </source>
</evidence>
<dbReference type="Proteomes" id="UP000003704">
    <property type="component" value="Unassembled WGS sequence"/>
</dbReference>
<evidence type="ECO:0000256" key="4">
    <source>
        <dbReference type="ARBA" id="ARBA00022475"/>
    </source>
</evidence>
<feature type="domain" description="Histidine kinase" evidence="13">
    <location>
        <begin position="616"/>
        <end position="829"/>
    </location>
</feature>
<dbReference type="OrthoDB" id="9764438at2"/>
<dbReference type="Pfam" id="PF18947">
    <property type="entry name" value="HAMP_2"/>
    <property type="match status" value="1"/>
</dbReference>
<dbReference type="Pfam" id="PF12860">
    <property type="entry name" value="PAS_7"/>
    <property type="match status" value="1"/>
</dbReference>
<dbReference type="PANTHER" id="PTHR43047">
    <property type="entry name" value="TWO-COMPONENT HISTIDINE PROTEIN KINASE"/>
    <property type="match status" value="1"/>
</dbReference>
<dbReference type="SMART" id="SM00448">
    <property type="entry name" value="REC"/>
    <property type="match status" value="1"/>
</dbReference>
<dbReference type="SMART" id="SM00388">
    <property type="entry name" value="HisKA"/>
    <property type="match status" value="1"/>
</dbReference>
<dbReference type="SUPFAM" id="SSF47384">
    <property type="entry name" value="Homodimeric domain of signal transducing histidine kinase"/>
    <property type="match status" value="1"/>
</dbReference>
<dbReference type="PATRIC" id="fig|1172194.4.peg.3405"/>
<dbReference type="InterPro" id="IPR003660">
    <property type="entry name" value="HAMP_dom"/>
</dbReference>
<dbReference type="Pfam" id="PF00512">
    <property type="entry name" value="HisKA"/>
    <property type="match status" value="1"/>
</dbReference>
<proteinExistence type="predicted"/>
<keyword evidence="8 16" id="KW-0418">Kinase</keyword>
<dbReference type="InterPro" id="IPR035965">
    <property type="entry name" value="PAS-like_dom_sf"/>
</dbReference>
<dbReference type="SMART" id="SM00387">
    <property type="entry name" value="HATPase_c"/>
    <property type="match status" value="1"/>
</dbReference>
<feature type="modified residue" description="4-aspartylphosphate" evidence="11">
    <location>
        <position position="906"/>
    </location>
</feature>